<evidence type="ECO:0000313" key="3">
    <source>
        <dbReference type="Proteomes" id="UP000801492"/>
    </source>
</evidence>
<keyword evidence="3" id="KW-1185">Reference proteome</keyword>
<accession>A0A8K0G9T7</accession>
<comment type="caution">
    <text evidence="2">The sequence shown here is derived from an EMBL/GenBank/DDBJ whole genome shotgun (WGS) entry which is preliminary data.</text>
</comment>
<feature type="non-terminal residue" evidence="2">
    <location>
        <position position="1"/>
    </location>
</feature>
<dbReference type="InterPro" id="IPR050863">
    <property type="entry name" value="CenT-Element_Derived"/>
</dbReference>
<protein>
    <recommendedName>
        <fullName evidence="1">DDE-1 domain-containing protein</fullName>
    </recommendedName>
</protein>
<sequence>EAGFSFFNKPGKIVALRDSKRFYQATTAEKREAVTVLLTISASGQTGSYLVIFKGKKAISDEIKADGPANAMVTVSKNGWINSQIFLLFLLHFIKFAPPTRIVLVLMDSHSSHIAPEAIQFAYDNQIFLLTFPSNTTHLLQTLDQSVFGPTKTFWKQKVKKILKKSGYKPTRKDFVPVFSKVYPESATM</sequence>
<dbReference type="GO" id="GO:0003677">
    <property type="term" value="F:DNA binding"/>
    <property type="evidence" value="ECO:0007669"/>
    <property type="project" value="TreeGrafter"/>
</dbReference>
<name>A0A8K0G9T7_IGNLU</name>
<dbReference type="AlphaFoldDB" id="A0A8K0G9T7"/>
<evidence type="ECO:0000259" key="1">
    <source>
        <dbReference type="Pfam" id="PF03184"/>
    </source>
</evidence>
<dbReference type="GO" id="GO:0005634">
    <property type="term" value="C:nucleus"/>
    <property type="evidence" value="ECO:0007669"/>
    <property type="project" value="TreeGrafter"/>
</dbReference>
<gene>
    <name evidence="2" type="ORF">ILUMI_15142</name>
</gene>
<reference evidence="2" key="1">
    <citation type="submission" date="2019-08" db="EMBL/GenBank/DDBJ databases">
        <title>The genome of the North American firefly Photinus pyralis.</title>
        <authorList>
            <consortium name="Photinus pyralis genome working group"/>
            <person name="Fallon T.R."/>
            <person name="Sander Lower S.E."/>
            <person name="Weng J.-K."/>
        </authorList>
    </citation>
    <scope>NUCLEOTIDE SEQUENCE</scope>
    <source>
        <strain evidence="2">TRF0915ILg1</strain>
        <tissue evidence="2">Whole body</tissue>
    </source>
</reference>
<organism evidence="2 3">
    <name type="scientific">Ignelater luminosus</name>
    <name type="common">Cucubano</name>
    <name type="synonym">Pyrophorus luminosus</name>
    <dbReference type="NCBI Taxonomy" id="2038154"/>
    <lineage>
        <taxon>Eukaryota</taxon>
        <taxon>Metazoa</taxon>
        <taxon>Ecdysozoa</taxon>
        <taxon>Arthropoda</taxon>
        <taxon>Hexapoda</taxon>
        <taxon>Insecta</taxon>
        <taxon>Pterygota</taxon>
        <taxon>Neoptera</taxon>
        <taxon>Endopterygota</taxon>
        <taxon>Coleoptera</taxon>
        <taxon>Polyphaga</taxon>
        <taxon>Elateriformia</taxon>
        <taxon>Elateroidea</taxon>
        <taxon>Elateridae</taxon>
        <taxon>Agrypninae</taxon>
        <taxon>Pyrophorini</taxon>
        <taxon>Ignelater</taxon>
    </lineage>
</organism>
<dbReference type="Proteomes" id="UP000801492">
    <property type="component" value="Unassembled WGS sequence"/>
</dbReference>
<dbReference type="EMBL" id="VTPC01040331">
    <property type="protein sequence ID" value="KAF2891031.1"/>
    <property type="molecule type" value="Genomic_DNA"/>
</dbReference>
<dbReference type="OrthoDB" id="6763860at2759"/>
<feature type="domain" description="DDE-1" evidence="1">
    <location>
        <begin position="33"/>
        <end position="161"/>
    </location>
</feature>
<dbReference type="PANTHER" id="PTHR19303">
    <property type="entry name" value="TRANSPOSON"/>
    <property type="match status" value="1"/>
</dbReference>
<dbReference type="InterPro" id="IPR004875">
    <property type="entry name" value="DDE_SF_endonuclease_dom"/>
</dbReference>
<evidence type="ECO:0000313" key="2">
    <source>
        <dbReference type="EMBL" id="KAF2891031.1"/>
    </source>
</evidence>
<proteinExistence type="predicted"/>
<dbReference type="PANTHER" id="PTHR19303:SF57">
    <property type="entry name" value="HTH CENPB-TYPE DOMAIN-CONTAINING PROTEIN"/>
    <property type="match status" value="1"/>
</dbReference>
<dbReference type="Pfam" id="PF03184">
    <property type="entry name" value="DDE_1"/>
    <property type="match status" value="1"/>
</dbReference>